<organism evidence="7 8">
    <name type="scientific">Clostridium novyi A str. 4552</name>
    <dbReference type="NCBI Taxonomy" id="1444289"/>
    <lineage>
        <taxon>Bacteria</taxon>
        <taxon>Bacillati</taxon>
        <taxon>Bacillota</taxon>
        <taxon>Clostridia</taxon>
        <taxon>Eubacteriales</taxon>
        <taxon>Clostridiaceae</taxon>
        <taxon>Clostridium</taxon>
    </lineage>
</organism>
<keyword evidence="6" id="KW-0648">Protein biosynthesis</keyword>
<dbReference type="GO" id="GO:0050567">
    <property type="term" value="F:glutaminyl-tRNA synthase (glutamine-hydrolyzing) activity"/>
    <property type="evidence" value="ECO:0007669"/>
    <property type="project" value="UniProtKB-UniRule"/>
</dbReference>
<evidence type="ECO:0000313" key="7">
    <source>
        <dbReference type="EMBL" id="KGM95957.1"/>
    </source>
</evidence>
<evidence type="ECO:0000256" key="5">
    <source>
        <dbReference type="ARBA" id="ARBA00047913"/>
    </source>
</evidence>
<reference evidence="7 8" key="1">
    <citation type="submission" date="2014-01" db="EMBL/GenBank/DDBJ databases">
        <title>Plasmidome dynamics in the species complex Clostridium novyi sensu lato converts strains of independent lineages into distinctly different pathogens.</title>
        <authorList>
            <person name="Skarin H."/>
            <person name="Segerman B."/>
        </authorList>
    </citation>
    <scope>NUCLEOTIDE SEQUENCE [LARGE SCALE GENOMIC DNA]</scope>
    <source>
        <strain evidence="7 8">4552</strain>
    </source>
</reference>
<dbReference type="GO" id="GO:0006412">
    <property type="term" value="P:translation"/>
    <property type="evidence" value="ECO:0007669"/>
    <property type="project" value="UniProtKB-UniRule"/>
</dbReference>
<accession>A0A0A0I529</accession>
<dbReference type="NCBIfam" id="TIGR00135">
    <property type="entry name" value="gatC"/>
    <property type="match status" value="1"/>
</dbReference>
<dbReference type="SUPFAM" id="SSF141000">
    <property type="entry name" value="Glu-tRNAGln amidotransferase C subunit"/>
    <property type="match status" value="1"/>
</dbReference>
<dbReference type="Pfam" id="PF02686">
    <property type="entry name" value="GatC"/>
    <property type="match status" value="1"/>
</dbReference>
<evidence type="ECO:0000256" key="6">
    <source>
        <dbReference type="HAMAP-Rule" id="MF_00122"/>
    </source>
</evidence>
<protein>
    <recommendedName>
        <fullName evidence="6">Aspartyl/glutamyl-tRNA(Asn/Gln) amidotransferase subunit C</fullName>
        <shortName evidence="6">Asp/Glu-ADT subunit C</shortName>
        <ecNumber evidence="6">6.3.5.-</ecNumber>
    </recommendedName>
</protein>
<dbReference type="RefSeq" id="WP_039255348.1">
    <property type="nucleotide sequence ID" value="NZ_JENJ01000029.1"/>
</dbReference>
<evidence type="ECO:0000256" key="2">
    <source>
        <dbReference type="ARBA" id="ARBA00011123"/>
    </source>
</evidence>
<dbReference type="OrthoDB" id="9813938at2"/>
<evidence type="ECO:0000256" key="4">
    <source>
        <dbReference type="ARBA" id="ARBA00047380"/>
    </source>
</evidence>
<dbReference type="GO" id="GO:0005524">
    <property type="term" value="F:ATP binding"/>
    <property type="evidence" value="ECO:0007669"/>
    <property type="project" value="UniProtKB-KW"/>
</dbReference>
<dbReference type="Gene3D" id="1.10.20.60">
    <property type="entry name" value="Glu-tRNAGln amidotransferase C subunit, N-terminal domain"/>
    <property type="match status" value="1"/>
</dbReference>
<dbReference type="PANTHER" id="PTHR15004">
    <property type="entry name" value="GLUTAMYL-TRNA(GLN) AMIDOTRANSFERASE SUBUNIT C, MITOCHONDRIAL"/>
    <property type="match status" value="1"/>
</dbReference>
<dbReference type="EMBL" id="JENJ01000029">
    <property type="protein sequence ID" value="KGM95957.1"/>
    <property type="molecule type" value="Genomic_DNA"/>
</dbReference>
<dbReference type="GO" id="GO:0050566">
    <property type="term" value="F:asparaginyl-tRNA synthase (glutamine-hydrolyzing) activity"/>
    <property type="evidence" value="ECO:0007669"/>
    <property type="project" value="RHEA"/>
</dbReference>
<keyword evidence="6" id="KW-0067">ATP-binding</keyword>
<comment type="similarity">
    <text evidence="1 6">Belongs to the GatC family.</text>
</comment>
<comment type="subunit">
    <text evidence="2 6">Heterotrimer of A, B and C subunits.</text>
</comment>
<comment type="catalytic activity">
    <reaction evidence="5 6">
        <text>L-glutamyl-tRNA(Gln) + L-glutamine + ATP + H2O = L-glutaminyl-tRNA(Gln) + L-glutamate + ADP + phosphate + H(+)</text>
        <dbReference type="Rhea" id="RHEA:17521"/>
        <dbReference type="Rhea" id="RHEA-COMP:9681"/>
        <dbReference type="Rhea" id="RHEA-COMP:9684"/>
        <dbReference type="ChEBI" id="CHEBI:15377"/>
        <dbReference type="ChEBI" id="CHEBI:15378"/>
        <dbReference type="ChEBI" id="CHEBI:29985"/>
        <dbReference type="ChEBI" id="CHEBI:30616"/>
        <dbReference type="ChEBI" id="CHEBI:43474"/>
        <dbReference type="ChEBI" id="CHEBI:58359"/>
        <dbReference type="ChEBI" id="CHEBI:78520"/>
        <dbReference type="ChEBI" id="CHEBI:78521"/>
        <dbReference type="ChEBI" id="CHEBI:456216"/>
    </reaction>
</comment>
<keyword evidence="7" id="KW-0808">Transferase</keyword>
<gene>
    <name evidence="6" type="primary">gatC</name>
    <name evidence="7" type="ORF">Z968_07685</name>
</gene>
<keyword evidence="6" id="KW-0436">Ligase</keyword>
<evidence type="ECO:0000256" key="1">
    <source>
        <dbReference type="ARBA" id="ARBA00010757"/>
    </source>
</evidence>
<keyword evidence="6" id="KW-0547">Nucleotide-binding</keyword>
<dbReference type="InterPro" id="IPR003837">
    <property type="entry name" value="GatC"/>
</dbReference>
<dbReference type="InterPro" id="IPR036113">
    <property type="entry name" value="Asp/Glu-ADT_sf_sub_c"/>
</dbReference>
<name>A0A0A0I529_CLONO</name>
<comment type="catalytic activity">
    <reaction evidence="4 6">
        <text>L-aspartyl-tRNA(Asn) + L-glutamine + ATP + H2O = L-asparaginyl-tRNA(Asn) + L-glutamate + ADP + phosphate + 2 H(+)</text>
        <dbReference type="Rhea" id="RHEA:14513"/>
        <dbReference type="Rhea" id="RHEA-COMP:9674"/>
        <dbReference type="Rhea" id="RHEA-COMP:9677"/>
        <dbReference type="ChEBI" id="CHEBI:15377"/>
        <dbReference type="ChEBI" id="CHEBI:15378"/>
        <dbReference type="ChEBI" id="CHEBI:29985"/>
        <dbReference type="ChEBI" id="CHEBI:30616"/>
        <dbReference type="ChEBI" id="CHEBI:43474"/>
        <dbReference type="ChEBI" id="CHEBI:58359"/>
        <dbReference type="ChEBI" id="CHEBI:78515"/>
        <dbReference type="ChEBI" id="CHEBI:78516"/>
        <dbReference type="ChEBI" id="CHEBI:456216"/>
    </reaction>
</comment>
<dbReference type="HAMAP" id="MF_00122">
    <property type="entry name" value="GatC"/>
    <property type="match status" value="1"/>
</dbReference>
<dbReference type="GO" id="GO:0006450">
    <property type="term" value="P:regulation of translational fidelity"/>
    <property type="evidence" value="ECO:0007669"/>
    <property type="project" value="InterPro"/>
</dbReference>
<comment type="caution">
    <text evidence="7">The sequence shown here is derived from an EMBL/GenBank/DDBJ whole genome shotgun (WGS) entry which is preliminary data.</text>
</comment>
<dbReference type="GO" id="GO:0016740">
    <property type="term" value="F:transferase activity"/>
    <property type="evidence" value="ECO:0007669"/>
    <property type="project" value="UniProtKB-KW"/>
</dbReference>
<dbReference type="Proteomes" id="UP000030012">
    <property type="component" value="Unassembled WGS sequence"/>
</dbReference>
<comment type="function">
    <text evidence="3 6">Allows the formation of correctly charged Asn-tRNA(Asn) or Gln-tRNA(Gln) through the transamidation of misacylated Asp-tRNA(Asn) or Glu-tRNA(Gln) in organisms which lack either or both of asparaginyl-tRNA or glutaminyl-tRNA synthetases. The reaction takes place in the presence of glutamine and ATP through an activated phospho-Asp-tRNA(Asn) or phospho-Glu-tRNA(Gln).</text>
</comment>
<sequence>MISKEDVEYIARLSKLSFNEEEEEKIIKDLNRVLTAMEKLNELKTHDIEITVNPYYIENEYREDEIEKSLPLDRVLKNAPEFNEDYIVVPKVIE</sequence>
<proteinExistence type="inferred from homology"/>
<dbReference type="EC" id="6.3.5.-" evidence="6"/>
<dbReference type="GO" id="GO:0070681">
    <property type="term" value="P:glutaminyl-tRNAGln biosynthesis via transamidation"/>
    <property type="evidence" value="ECO:0007669"/>
    <property type="project" value="TreeGrafter"/>
</dbReference>
<dbReference type="PANTHER" id="PTHR15004:SF0">
    <property type="entry name" value="GLUTAMYL-TRNA(GLN) AMIDOTRANSFERASE SUBUNIT C, MITOCHONDRIAL"/>
    <property type="match status" value="1"/>
</dbReference>
<evidence type="ECO:0000256" key="3">
    <source>
        <dbReference type="ARBA" id="ARBA00024799"/>
    </source>
</evidence>
<dbReference type="AlphaFoldDB" id="A0A0A0I529"/>
<evidence type="ECO:0000313" key="8">
    <source>
        <dbReference type="Proteomes" id="UP000030012"/>
    </source>
</evidence>